<feature type="signal peptide" evidence="1">
    <location>
        <begin position="1"/>
        <end position="20"/>
    </location>
</feature>
<feature type="chain" id="PRO_5031436207" evidence="1">
    <location>
        <begin position="21"/>
        <end position="253"/>
    </location>
</feature>
<protein>
    <submittedName>
        <fullName evidence="2">Uncharacterized protein</fullName>
    </submittedName>
</protein>
<keyword evidence="1" id="KW-0732">Signal</keyword>
<sequence>MNLFTIAAAVLLRCIHSSEAAAPKLRAIMEGASGEVEVEAAESKKKERTTAAAEVSGPSRQRISQYVSGGQMFFIIADQTKVYEDPSTDPLSYTSIYWMCQPTVAPDLNGDGMYDSVASRVNIYNPPSSKEAAVSAGATGFGKFTTHGYTASWVKQGDGDGDRGYYNELVVDFGDTTVWQINGKEFIGYETSPRGTTGGMVTSGEGLWTMDTSNPLLQDLATAMGSDLTAETCAERYTETWEESHSSSIEVEE</sequence>
<name>A0A7S2KZJ7_9STRA</name>
<gene>
    <name evidence="2" type="ORF">SMAR0320_LOCUS7124</name>
</gene>
<organism evidence="2">
    <name type="scientific">Skeletonema marinoi</name>
    <dbReference type="NCBI Taxonomy" id="267567"/>
    <lineage>
        <taxon>Eukaryota</taxon>
        <taxon>Sar</taxon>
        <taxon>Stramenopiles</taxon>
        <taxon>Ochrophyta</taxon>
        <taxon>Bacillariophyta</taxon>
        <taxon>Coscinodiscophyceae</taxon>
        <taxon>Thalassiosirophycidae</taxon>
        <taxon>Thalassiosirales</taxon>
        <taxon>Skeletonemataceae</taxon>
        <taxon>Skeletonema</taxon>
        <taxon>Skeletonema marinoi-dohrnii complex</taxon>
    </lineage>
</organism>
<evidence type="ECO:0000313" key="2">
    <source>
        <dbReference type="EMBL" id="CAD9591458.1"/>
    </source>
</evidence>
<evidence type="ECO:0000256" key="1">
    <source>
        <dbReference type="SAM" id="SignalP"/>
    </source>
</evidence>
<reference evidence="2" key="1">
    <citation type="submission" date="2021-01" db="EMBL/GenBank/DDBJ databases">
        <authorList>
            <person name="Corre E."/>
            <person name="Pelletier E."/>
            <person name="Niang G."/>
            <person name="Scheremetjew M."/>
            <person name="Finn R."/>
            <person name="Kale V."/>
            <person name="Holt S."/>
            <person name="Cochrane G."/>
            <person name="Meng A."/>
            <person name="Brown T."/>
            <person name="Cohen L."/>
        </authorList>
    </citation>
    <scope>NUCLEOTIDE SEQUENCE</scope>
    <source>
        <strain evidence="2">SM1012Den-03</strain>
    </source>
</reference>
<dbReference type="AlphaFoldDB" id="A0A7S2KZJ7"/>
<dbReference type="EMBL" id="HBGZ01009976">
    <property type="protein sequence ID" value="CAD9591458.1"/>
    <property type="molecule type" value="Transcribed_RNA"/>
</dbReference>
<accession>A0A7S2KZJ7</accession>
<proteinExistence type="predicted"/>